<name>A0AAV7NI32_PLEWA</name>
<reference evidence="2" key="1">
    <citation type="journal article" date="2022" name="bioRxiv">
        <title>Sequencing and chromosome-scale assembly of the giantPleurodeles waltlgenome.</title>
        <authorList>
            <person name="Brown T."/>
            <person name="Elewa A."/>
            <person name="Iarovenko S."/>
            <person name="Subramanian E."/>
            <person name="Araus A.J."/>
            <person name="Petzold A."/>
            <person name="Susuki M."/>
            <person name="Suzuki K.-i.T."/>
            <person name="Hayashi T."/>
            <person name="Toyoda A."/>
            <person name="Oliveira C."/>
            <person name="Osipova E."/>
            <person name="Leigh N.D."/>
            <person name="Simon A."/>
            <person name="Yun M.H."/>
        </authorList>
    </citation>
    <scope>NUCLEOTIDE SEQUENCE</scope>
    <source>
        <strain evidence="2">20211129_DDA</strain>
        <tissue evidence="2">Liver</tissue>
    </source>
</reference>
<organism evidence="2 3">
    <name type="scientific">Pleurodeles waltl</name>
    <name type="common">Iberian ribbed newt</name>
    <dbReference type="NCBI Taxonomy" id="8319"/>
    <lineage>
        <taxon>Eukaryota</taxon>
        <taxon>Metazoa</taxon>
        <taxon>Chordata</taxon>
        <taxon>Craniata</taxon>
        <taxon>Vertebrata</taxon>
        <taxon>Euteleostomi</taxon>
        <taxon>Amphibia</taxon>
        <taxon>Batrachia</taxon>
        <taxon>Caudata</taxon>
        <taxon>Salamandroidea</taxon>
        <taxon>Salamandridae</taxon>
        <taxon>Pleurodelinae</taxon>
        <taxon>Pleurodeles</taxon>
    </lineage>
</organism>
<feature type="region of interest" description="Disordered" evidence="1">
    <location>
        <begin position="57"/>
        <end position="83"/>
    </location>
</feature>
<dbReference type="Proteomes" id="UP001066276">
    <property type="component" value="Chromosome 8"/>
</dbReference>
<proteinExistence type="predicted"/>
<keyword evidence="3" id="KW-1185">Reference proteome</keyword>
<dbReference type="AlphaFoldDB" id="A0AAV7NI32"/>
<feature type="region of interest" description="Disordered" evidence="1">
    <location>
        <begin position="1"/>
        <end position="33"/>
    </location>
</feature>
<comment type="caution">
    <text evidence="2">The sequence shown here is derived from an EMBL/GenBank/DDBJ whole genome shotgun (WGS) entry which is preliminary data.</text>
</comment>
<evidence type="ECO:0000313" key="2">
    <source>
        <dbReference type="EMBL" id="KAJ1114757.1"/>
    </source>
</evidence>
<evidence type="ECO:0000256" key="1">
    <source>
        <dbReference type="SAM" id="MobiDB-lite"/>
    </source>
</evidence>
<dbReference type="EMBL" id="JANPWB010000012">
    <property type="protein sequence ID" value="KAJ1114757.1"/>
    <property type="molecule type" value="Genomic_DNA"/>
</dbReference>
<evidence type="ECO:0000313" key="3">
    <source>
        <dbReference type="Proteomes" id="UP001066276"/>
    </source>
</evidence>
<gene>
    <name evidence="2" type="ORF">NDU88_002988</name>
</gene>
<feature type="compositionally biased region" description="Low complexity" evidence="1">
    <location>
        <begin position="1"/>
        <end position="12"/>
    </location>
</feature>
<accession>A0AAV7NI32</accession>
<protein>
    <submittedName>
        <fullName evidence="2">Uncharacterized protein</fullName>
    </submittedName>
</protein>
<sequence>MSARGSKAAPTGAGAGAGTRQERTCDSGGVGATRMVGEATTRILKLEDDTAAQGEIRDSLRSQIEDTQRKMADLENRARQNNL</sequence>